<dbReference type="PANTHER" id="PTHR43229:SF2">
    <property type="entry name" value="NODULATION PROTEIN J"/>
    <property type="match status" value="1"/>
</dbReference>
<protein>
    <submittedName>
        <fullName evidence="7">ABC transporter permease</fullName>
    </submittedName>
</protein>
<dbReference type="Pfam" id="PF01061">
    <property type="entry name" value="ABC2_membrane"/>
    <property type="match status" value="1"/>
</dbReference>
<dbReference type="InterPro" id="IPR051784">
    <property type="entry name" value="Nod_factor_ABC_transporter"/>
</dbReference>
<feature type="transmembrane region" description="Helical" evidence="5">
    <location>
        <begin position="32"/>
        <end position="53"/>
    </location>
</feature>
<evidence type="ECO:0000259" key="6">
    <source>
        <dbReference type="Pfam" id="PF01061"/>
    </source>
</evidence>
<feature type="transmembrane region" description="Helical" evidence="5">
    <location>
        <begin position="142"/>
        <end position="167"/>
    </location>
</feature>
<dbReference type="RefSeq" id="WP_376982309.1">
    <property type="nucleotide sequence ID" value="NZ_JBHLSV010000022.1"/>
</dbReference>
<evidence type="ECO:0000256" key="4">
    <source>
        <dbReference type="ARBA" id="ARBA00023136"/>
    </source>
</evidence>
<feature type="transmembrane region" description="Helical" evidence="5">
    <location>
        <begin position="215"/>
        <end position="248"/>
    </location>
</feature>
<keyword evidence="4 5" id="KW-0472">Membrane</keyword>
<dbReference type="InterPro" id="IPR013525">
    <property type="entry name" value="ABC2_TM"/>
</dbReference>
<evidence type="ECO:0000313" key="8">
    <source>
        <dbReference type="Proteomes" id="UP001589793"/>
    </source>
</evidence>
<reference evidence="7 8" key="1">
    <citation type="submission" date="2024-09" db="EMBL/GenBank/DDBJ databases">
        <authorList>
            <person name="Sun Q."/>
            <person name="Mori K."/>
        </authorList>
    </citation>
    <scope>NUCLEOTIDE SEQUENCE [LARGE SCALE GENOMIC DNA]</scope>
    <source>
        <strain evidence="7 8">CICC 10874</strain>
    </source>
</reference>
<comment type="subcellular location">
    <subcellularLocation>
        <location evidence="1">Membrane</location>
        <topology evidence="1">Multi-pass membrane protein</topology>
    </subcellularLocation>
</comment>
<feature type="transmembrane region" description="Helical" evidence="5">
    <location>
        <begin position="65"/>
        <end position="85"/>
    </location>
</feature>
<evidence type="ECO:0000256" key="1">
    <source>
        <dbReference type="ARBA" id="ARBA00004141"/>
    </source>
</evidence>
<keyword evidence="8" id="KW-1185">Reference proteome</keyword>
<feature type="transmembrane region" description="Helical" evidence="5">
    <location>
        <begin position="174"/>
        <end position="195"/>
    </location>
</feature>
<evidence type="ECO:0000256" key="2">
    <source>
        <dbReference type="ARBA" id="ARBA00022692"/>
    </source>
</evidence>
<organism evidence="7 8">
    <name type="scientific">Brachybacterium hainanense</name>
    <dbReference type="NCBI Taxonomy" id="1541174"/>
    <lineage>
        <taxon>Bacteria</taxon>
        <taxon>Bacillati</taxon>
        <taxon>Actinomycetota</taxon>
        <taxon>Actinomycetes</taxon>
        <taxon>Micrococcales</taxon>
        <taxon>Dermabacteraceae</taxon>
        <taxon>Brachybacterium</taxon>
    </lineage>
</organism>
<feature type="domain" description="ABC-2 type transporter transmembrane" evidence="6">
    <location>
        <begin position="36"/>
        <end position="215"/>
    </location>
</feature>
<evidence type="ECO:0000256" key="3">
    <source>
        <dbReference type="ARBA" id="ARBA00022989"/>
    </source>
</evidence>
<evidence type="ECO:0000313" key="7">
    <source>
        <dbReference type="EMBL" id="MFC0675349.1"/>
    </source>
</evidence>
<dbReference type="EMBL" id="JBHLSV010000022">
    <property type="protein sequence ID" value="MFC0675349.1"/>
    <property type="molecule type" value="Genomic_DNA"/>
</dbReference>
<dbReference type="PANTHER" id="PTHR43229">
    <property type="entry name" value="NODULATION PROTEIN J"/>
    <property type="match status" value="1"/>
</dbReference>
<sequence>MTTADLTPAAPSDLARAAAYALHSVRITLHQVPFVVFTIALPVGMYLLFAMMFGDEGGGAARAGIMVNMAAYGGLGAAMNAGARIQDDLRTGFLRQLMVAGITPRGFLAGSLASASAIVLPALIAVFLVGALTGVDLAPGRMVAGIAVLWLGLLPAILIGLVLGMFLRGSAASAGSVVAMMLLAIAGGLWMPLSMFPSWMQTIGHGLPTHWLSQAGIWALGGTGFPVTGVLVVGLWVLVLGGIVLLGMRRSQGGAGR</sequence>
<name>A0ABV6RED8_9MICO</name>
<comment type="caution">
    <text evidence="7">The sequence shown here is derived from an EMBL/GenBank/DDBJ whole genome shotgun (WGS) entry which is preliminary data.</text>
</comment>
<gene>
    <name evidence="7" type="ORF">ACFFF6_15395</name>
</gene>
<dbReference type="Proteomes" id="UP001589793">
    <property type="component" value="Unassembled WGS sequence"/>
</dbReference>
<accession>A0ABV6RED8</accession>
<keyword evidence="2 5" id="KW-0812">Transmembrane</keyword>
<proteinExistence type="predicted"/>
<keyword evidence="3 5" id="KW-1133">Transmembrane helix</keyword>
<feature type="transmembrane region" description="Helical" evidence="5">
    <location>
        <begin position="106"/>
        <end position="130"/>
    </location>
</feature>
<evidence type="ECO:0000256" key="5">
    <source>
        <dbReference type="SAM" id="Phobius"/>
    </source>
</evidence>